<dbReference type="Proteomes" id="UP000295136">
    <property type="component" value="Unassembled WGS sequence"/>
</dbReference>
<proteinExistence type="predicted"/>
<evidence type="ECO:0000313" key="2">
    <source>
        <dbReference type="Proteomes" id="UP000295136"/>
    </source>
</evidence>
<dbReference type="CDD" id="cd08054">
    <property type="entry name" value="gp6"/>
    <property type="match status" value="1"/>
</dbReference>
<dbReference type="EMBL" id="SMLD01000108">
    <property type="protein sequence ID" value="TDE40502.1"/>
    <property type="molecule type" value="Genomic_DNA"/>
</dbReference>
<evidence type="ECO:0000313" key="1">
    <source>
        <dbReference type="EMBL" id="TDE40502.1"/>
    </source>
</evidence>
<gene>
    <name evidence="1" type="ORF">E1295_31885</name>
</gene>
<organism evidence="1 2">
    <name type="scientific">Nonomuraea mesophila</name>
    <dbReference type="NCBI Taxonomy" id="2530382"/>
    <lineage>
        <taxon>Bacteria</taxon>
        <taxon>Bacillati</taxon>
        <taxon>Actinomycetota</taxon>
        <taxon>Actinomycetes</taxon>
        <taxon>Streptosporangiales</taxon>
        <taxon>Streptosporangiaceae</taxon>
        <taxon>Nonomuraea</taxon>
    </lineage>
</organism>
<dbReference type="RefSeq" id="WP_132636114.1">
    <property type="nucleotide sequence ID" value="NZ_SMLD01000108.1"/>
</dbReference>
<accession>A0A4R5EZS1</accession>
<dbReference type="AlphaFoldDB" id="A0A4R5EZS1"/>
<protein>
    <submittedName>
        <fullName evidence="1">Phage gp6-like head-tail connector protein</fullName>
    </submittedName>
</protein>
<keyword evidence="2" id="KW-1185">Reference proteome</keyword>
<comment type="caution">
    <text evidence="1">The sequence shown here is derived from an EMBL/GenBank/DDBJ whole genome shotgun (WGS) entry which is preliminary data.</text>
</comment>
<reference evidence="1 2" key="1">
    <citation type="submission" date="2019-03" db="EMBL/GenBank/DDBJ databases">
        <title>Draft genome sequences of novel Actinobacteria.</title>
        <authorList>
            <person name="Sahin N."/>
            <person name="Ay H."/>
            <person name="Saygin H."/>
        </authorList>
    </citation>
    <scope>NUCLEOTIDE SEQUENCE [LARGE SCALE GENOMIC DNA]</scope>
    <source>
        <strain evidence="1 2">6K102</strain>
    </source>
</reference>
<sequence length="200" mass="22065">MAIGDPYLTLPELKSYLKIVDTADDAELDSALAAVSRGIDEYCGRQFNTDGIVLTRSYEARRAALVDVDDFHTLDGLEVEVDTSRTGSWAVRAASRYEPRPLDGVVDGVPGWPYYQLKAVYTDWPITGRASVRVTAVWGWAVVPDPVRQACRILASEAFKMKDAPFGVAGFADYGAVRVRKNPVACQMLNPYRRYPVKAG</sequence>
<dbReference type="Gene3D" id="1.10.3230.30">
    <property type="entry name" value="Phage gp6-like head-tail connector protein"/>
    <property type="match status" value="1"/>
</dbReference>
<name>A0A4R5EZS1_9ACTN</name>